<comment type="similarity">
    <text evidence="1">Belongs to the ABC transporter superfamily.</text>
</comment>
<dbReference type="Pfam" id="PF00005">
    <property type="entry name" value="ABC_tran"/>
    <property type="match status" value="1"/>
</dbReference>
<dbReference type="Gene3D" id="3.40.50.300">
    <property type="entry name" value="P-loop containing nucleotide triphosphate hydrolases"/>
    <property type="match status" value="1"/>
</dbReference>
<sequence length="319" mass="35405">MVIAYHLVVMVIETSSLGRQFGKFTAVEDISISVGKGEVFGFLGPNGAGKTTTVRMLTCLISPTSGSASVCGFDIKDKKSAASIRRKTGILTESPGFYETLTVRKNLRFFADLYHVDGKKANETIEQYLRLFGLYDKRDQVVGGFSKGMRQKLALIRCLMHEPEVLFLDEPTAGLDPESARVVRDAILSLKKEGRTIFLCTHNLDEAERLCDKVAIINRRILYAGSPGSLKDSVYGRKLVVRLEAVSPSVYKAVSHMPVVEAIEKKDDRIILQVDDPERHSPDIVDAIIRAGGRIRSVGELRHSMEDVYIKLIGDRCEL</sequence>
<dbReference type="AlphaFoldDB" id="Q0W8T4"/>
<dbReference type="KEGG" id="rci:LRC212"/>
<gene>
    <name evidence="6" type="ORF">LRC212</name>
</gene>
<dbReference type="InterPro" id="IPR017871">
    <property type="entry name" value="ABC_transporter-like_CS"/>
</dbReference>
<keyword evidence="4" id="KW-0067">ATP-binding</keyword>
<evidence type="ECO:0000256" key="2">
    <source>
        <dbReference type="ARBA" id="ARBA00022448"/>
    </source>
</evidence>
<dbReference type="SMART" id="SM00382">
    <property type="entry name" value="AAA"/>
    <property type="match status" value="1"/>
</dbReference>
<feature type="domain" description="ABC transporter" evidence="5">
    <location>
        <begin position="12"/>
        <end position="243"/>
    </location>
</feature>
<keyword evidence="2" id="KW-0813">Transport</keyword>
<proteinExistence type="inferred from homology"/>
<protein>
    <submittedName>
        <fullName evidence="6">ABC-type transport system, ATPase component</fullName>
    </submittedName>
</protein>
<dbReference type="Pfam" id="PF13732">
    <property type="entry name" value="DrrA1-3_C"/>
    <property type="match status" value="1"/>
</dbReference>
<dbReference type="TCDB" id="3.A.1.144.1">
    <property type="family name" value="the atp-binding cassette (abc) superfamily"/>
</dbReference>
<dbReference type="eggNOG" id="arCOG00194">
    <property type="taxonomic scope" value="Archaea"/>
</dbReference>
<organism evidence="6 7">
    <name type="scientific">Methanocella arvoryzae (strain DSM 22066 / NBRC 105507 / MRE50)</name>
    <dbReference type="NCBI Taxonomy" id="351160"/>
    <lineage>
        <taxon>Archaea</taxon>
        <taxon>Methanobacteriati</taxon>
        <taxon>Methanobacteriota</taxon>
        <taxon>Stenosarchaea group</taxon>
        <taxon>Methanomicrobia</taxon>
        <taxon>Methanocellales</taxon>
        <taxon>Methanocellaceae</taxon>
        <taxon>Methanocella</taxon>
    </lineage>
</organism>
<dbReference type="InterPro" id="IPR003593">
    <property type="entry name" value="AAA+_ATPase"/>
</dbReference>
<evidence type="ECO:0000256" key="4">
    <source>
        <dbReference type="ARBA" id="ARBA00022840"/>
    </source>
</evidence>
<dbReference type="InterPro" id="IPR003439">
    <property type="entry name" value="ABC_transporter-like_ATP-bd"/>
</dbReference>
<evidence type="ECO:0000256" key="1">
    <source>
        <dbReference type="ARBA" id="ARBA00005417"/>
    </source>
</evidence>
<dbReference type="GO" id="GO:0016887">
    <property type="term" value="F:ATP hydrolysis activity"/>
    <property type="evidence" value="ECO:0007669"/>
    <property type="project" value="InterPro"/>
</dbReference>
<evidence type="ECO:0000313" key="6">
    <source>
        <dbReference type="EMBL" id="CAJ35209.1"/>
    </source>
</evidence>
<evidence type="ECO:0000256" key="3">
    <source>
        <dbReference type="ARBA" id="ARBA00022741"/>
    </source>
</evidence>
<accession>Q0W8T4</accession>
<dbReference type="InterPro" id="IPR050763">
    <property type="entry name" value="ABC_transporter_ATP-binding"/>
</dbReference>
<dbReference type="InterPro" id="IPR025302">
    <property type="entry name" value="DrrA1/2-like_C"/>
</dbReference>
<dbReference type="PROSITE" id="PS50893">
    <property type="entry name" value="ABC_TRANSPORTER_2"/>
    <property type="match status" value="1"/>
</dbReference>
<dbReference type="STRING" id="351160.LRC212"/>
<evidence type="ECO:0000259" key="5">
    <source>
        <dbReference type="PROSITE" id="PS50893"/>
    </source>
</evidence>
<dbReference type="GO" id="GO:0005524">
    <property type="term" value="F:ATP binding"/>
    <property type="evidence" value="ECO:0007669"/>
    <property type="project" value="UniProtKB-KW"/>
</dbReference>
<dbReference type="InterPro" id="IPR027417">
    <property type="entry name" value="P-loop_NTPase"/>
</dbReference>
<name>Q0W8T4_METAR</name>
<evidence type="ECO:0000313" key="7">
    <source>
        <dbReference type="Proteomes" id="UP000000663"/>
    </source>
</evidence>
<dbReference type="SUPFAM" id="SSF52540">
    <property type="entry name" value="P-loop containing nucleoside triphosphate hydrolases"/>
    <property type="match status" value="1"/>
</dbReference>
<dbReference type="PATRIC" id="fig|351160.9.peg.3047"/>
<dbReference type="PANTHER" id="PTHR42711:SF5">
    <property type="entry name" value="ABC TRANSPORTER ATP-BINDING PROTEIN NATA"/>
    <property type="match status" value="1"/>
</dbReference>
<reference evidence="6 7" key="1">
    <citation type="journal article" date="2006" name="Science">
        <title>Genome of rice cluster I archaea -- the key methane producers in the rice rhizosphere.</title>
        <authorList>
            <person name="Erkel C."/>
            <person name="Kube M."/>
            <person name="Reinhardt R."/>
            <person name="Liesack W."/>
        </authorList>
    </citation>
    <scope>NUCLEOTIDE SEQUENCE [LARGE SCALE GENOMIC DNA]</scope>
    <source>
        <strain evidence="7">DSM 22066 / NBRC 105507 / MRE50</strain>
    </source>
</reference>
<dbReference type="PANTHER" id="PTHR42711">
    <property type="entry name" value="ABC TRANSPORTER ATP-BINDING PROTEIN"/>
    <property type="match status" value="1"/>
</dbReference>
<dbReference type="EMBL" id="AM114193">
    <property type="protein sequence ID" value="CAJ35209.1"/>
    <property type="molecule type" value="Genomic_DNA"/>
</dbReference>
<keyword evidence="7" id="KW-1185">Reference proteome</keyword>
<keyword evidence="3" id="KW-0547">Nucleotide-binding</keyword>
<dbReference type="Proteomes" id="UP000000663">
    <property type="component" value="Chromosome"/>
</dbReference>
<dbReference type="PROSITE" id="PS00211">
    <property type="entry name" value="ABC_TRANSPORTER_1"/>
    <property type="match status" value="1"/>
</dbReference>